<gene>
    <name evidence="3" type="ORF">UK23_01925</name>
</gene>
<evidence type="ECO:0000259" key="2">
    <source>
        <dbReference type="Pfam" id="PF00144"/>
    </source>
</evidence>
<dbReference type="EMBL" id="JYJG01000004">
    <property type="protein sequence ID" value="KJK53095.1"/>
    <property type="molecule type" value="Genomic_DNA"/>
</dbReference>
<protein>
    <submittedName>
        <fullName evidence="3">Beta-lactamase</fullName>
    </submittedName>
</protein>
<accession>A0A0F0HC39</accession>
<feature type="signal peptide" evidence="1">
    <location>
        <begin position="1"/>
        <end position="21"/>
    </location>
</feature>
<dbReference type="PANTHER" id="PTHR46825:SF7">
    <property type="entry name" value="D-ALANYL-D-ALANINE CARBOXYPEPTIDASE"/>
    <property type="match status" value="1"/>
</dbReference>
<dbReference type="Gene3D" id="3.40.710.10">
    <property type="entry name" value="DD-peptidase/beta-lactamase superfamily"/>
    <property type="match status" value="1"/>
</dbReference>
<evidence type="ECO:0000313" key="4">
    <source>
        <dbReference type="Proteomes" id="UP000033393"/>
    </source>
</evidence>
<evidence type="ECO:0000313" key="3">
    <source>
        <dbReference type="EMBL" id="KJK53095.1"/>
    </source>
</evidence>
<dbReference type="InterPro" id="IPR050491">
    <property type="entry name" value="AmpC-like"/>
</dbReference>
<dbReference type="STRING" id="68170.GCA_000974445_09115"/>
<dbReference type="RefSeq" id="WP_045309570.1">
    <property type="nucleotide sequence ID" value="NZ_JYJG01000004.1"/>
</dbReference>
<name>A0A0F0HC39_LENAE</name>
<dbReference type="InterPro" id="IPR001466">
    <property type="entry name" value="Beta-lactam-related"/>
</dbReference>
<keyword evidence="4" id="KW-1185">Reference proteome</keyword>
<organism evidence="3 4">
    <name type="scientific">Lentzea aerocolonigenes</name>
    <name type="common">Lechevalieria aerocolonigenes</name>
    <name type="synonym">Saccharothrix aerocolonigenes</name>
    <dbReference type="NCBI Taxonomy" id="68170"/>
    <lineage>
        <taxon>Bacteria</taxon>
        <taxon>Bacillati</taxon>
        <taxon>Actinomycetota</taxon>
        <taxon>Actinomycetes</taxon>
        <taxon>Pseudonocardiales</taxon>
        <taxon>Pseudonocardiaceae</taxon>
        <taxon>Lentzea</taxon>
    </lineage>
</organism>
<evidence type="ECO:0000256" key="1">
    <source>
        <dbReference type="SAM" id="SignalP"/>
    </source>
</evidence>
<reference evidence="3 4" key="1">
    <citation type="submission" date="2015-02" db="EMBL/GenBank/DDBJ databases">
        <authorList>
            <person name="Ju K.-S."/>
            <person name="Doroghazi J.R."/>
            <person name="Metcalf W."/>
        </authorList>
    </citation>
    <scope>NUCLEOTIDE SEQUENCE [LARGE SCALE GENOMIC DNA]</scope>
    <source>
        <strain evidence="3 4">NRRL B-16140</strain>
    </source>
</reference>
<dbReference type="SUPFAM" id="SSF56601">
    <property type="entry name" value="beta-lactamase/transpeptidase-like"/>
    <property type="match status" value="1"/>
</dbReference>
<dbReference type="PANTHER" id="PTHR46825">
    <property type="entry name" value="D-ALANYL-D-ALANINE-CARBOXYPEPTIDASE/ENDOPEPTIDASE AMPH"/>
    <property type="match status" value="1"/>
</dbReference>
<feature type="chain" id="PRO_5002442303" evidence="1">
    <location>
        <begin position="22"/>
        <end position="373"/>
    </location>
</feature>
<dbReference type="OrthoDB" id="503788at2"/>
<keyword evidence="1" id="KW-0732">Signal</keyword>
<dbReference type="PATRIC" id="fig|68170.10.peg.3552"/>
<dbReference type="Pfam" id="PF00144">
    <property type="entry name" value="Beta-lactamase"/>
    <property type="match status" value="1"/>
</dbReference>
<sequence>MKKTLVGVLAAAMLCSGTAMAAPAEVNSTQKQLDGLTKQYKFPAALATTTNADGRTTHLTSGTAELNKRVPVPKNGEVRAGSNTKTFVAAVILQLNAEGKVELDAPVTKYLPNAIKDNSITVRQLLNHTSGLANYTQYMGLDKFEEQQHRYYEPRELLDIANAHEPTNQPGEKFKYSNTNYVLLGLIIQKTTGRPVAENVDQRIIKKLNLKNTYWPAVGEQTIRGRHPHGYARTSNGIEDVTELDPSWGWAAGQIVSTTKDLNIFFNALVNGDLLPEQQRKEMQKTVDTKGEMWPGAEYGLGIASTPLSCGGRYWGHGGDIPGYETRGGVNAQGKAFSVAVTALPGTTQDTPEEAMKAHDAILTTVDTALCQK</sequence>
<proteinExistence type="predicted"/>
<dbReference type="InterPro" id="IPR012338">
    <property type="entry name" value="Beta-lactam/transpept-like"/>
</dbReference>
<dbReference type="Proteomes" id="UP000033393">
    <property type="component" value="Unassembled WGS sequence"/>
</dbReference>
<feature type="domain" description="Beta-lactamase-related" evidence="2">
    <location>
        <begin position="34"/>
        <end position="360"/>
    </location>
</feature>
<comment type="caution">
    <text evidence="3">The sequence shown here is derived from an EMBL/GenBank/DDBJ whole genome shotgun (WGS) entry which is preliminary data.</text>
</comment>
<dbReference type="AlphaFoldDB" id="A0A0F0HC39"/>